<dbReference type="EMBL" id="JAODUO010001108">
    <property type="protein sequence ID" value="KAK2171056.1"/>
    <property type="molecule type" value="Genomic_DNA"/>
</dbReference>
<gene>
    <name evidence="6" type="ORF">NP493_1109g00073</name>
</gene>
<protein>
    <submittedName>
        <fullName evidence="6">Uncharacterized protein</fullName>
    </submittedName>
</protein>
<comment type="similarity">
    <text evidence="2 5">Belongs to the short-chain dehydrogenases/reductases (SDR) family.</text>
</comment>
<dbReference type="AlphaFoldDB" id="A0AAD9NJZ0"/>
<dbReference type="GO" id="GO:0005783">
    <property type="term" value="C:endoplasmic reticulum"/>
    <property type="evidence" value="ECO:0007669"/>
    <property type="project" value="UniProtKB-SubCell"/>
</dbReference>
<dbReference type="SUPFAM" id="SSF51735">
    <property type="entry name" value="NAD(P)-binding Rossmann-fold domains"/>
    <property type="match status" value="1"/>
</dbReference>
<dbReference type="Pfam" id="PF00106">
    <property type="entry name" value="adh_short"/>
    <property type="match status" value="1"/>
</dbReference>
<dbReference type="FunFam" id="3.40.50.720:FF:000137">
    <property type="entry name" value="Hydroxysteroid (17-beta) dehydrogenase 3"/>
    <property type="match status" value="1"/>
</dbReference>
<sequence length="320" mass="35132">MASSVIRSYVAKNVDSLAIVGAVAVAYCGLKLLRSIWRGFSVFILARALGLSVNLKRLGSWAVITGSTDGIGKAYAFEIARMGINVVLVSRSAEKLADTAAEIEKKHNVKTKTVAVDFTAGPEIFDVIREQLEDLEIGVLVNNVGMAYSHPEYFNLLDDKVRVIVSVLSCPLTLMTRLVLPGMTERQKGVIINVASASGVNPVPLLTVYSATKAYVDFFSRALQTEYRTKGIIIQSVRPFFVSTKLSKIRRANLFVPTPTSYVRSALATIGVETNTFGCMSHAFQNWLYDLVPKPIYDRLSLSMMVATRKKALKRAAKQD</sequence>
<evidence type="ECO:0000256" key="1">
    <source>
        <dbReference type="ARBA" id="ARBA00004240"/>
    </source>
</evidence>
<evidence type="ECO:0000256" key="3">
    <source>
        <dbReference type="ARBA" id="ARBA00022857"/>
    </source>
</evidence>
<dbReference type="InterPro" id="IPR002347">
    <property type="entry name" value="SDR_fam"/>
</dbReference>
<proteinExistence type="inferred from homology"/>
<accession>A0AAD9NJZ0</accession>
<dbReference type="Proteomes" id="UP001209878">
    <property type="component" value="Unassembled WGS sequence"/>
</dbReference>
<dbReference type="PANTHER" id="PTHR43899">
    <property type="entry name" value="RH59310P"/>
    <property type="match status" value="1"/>
</dbReference>
<dbReference type="PRINTS" id="PR00081">
    <property type="entry name" value="GDHRDH"/>
</dbReference>
<dbReference type="InterPro" id="IPR036291">
    <property type="entry name" value="NAD(P)-bd_dom_sf"/>
</dbReference>
<dbReference type="InterPro" id="IPR020904">
    <property type="entry name" value="Sc_DH/Rdtase_CS"/>
</dbReference>
<evidence type="ECO:0000313" key="6">
    <source>
        <dbReference type="EMBL" id="KAK2171056.1"/>
    </source>
</evidence>
<dbReference type="GO" id="GO:0016491">
    <property type="term" value="F:oxidoreductase activity"/>
    <property type="evidence" value="ECO:0007669"/>
    <property type="project" value="UniProtKB-KW"/>
</dbReference>
<evidence type="ECO:0000313" key="7">
    <source>
        <dbReference type="Proteomes" id="UP001209878"/>
    </source>
</evidence>
<keyword evidence="4" id="KW-0560">Oxidoreductase</keyword>
<dbReference type="PRINTS" id="PR00080">
    <property type="entry name" value="SDRFAMILY"/>
</dbReference>
<comment type="caution">
    <text evidence="6">The sequence shown here is derived from an EMBL/GenBank/DDBJ whole genome shotgun (WGS) entry which is preliminary data.</text>
</comment>
<organism evidence="6 7">
    <name type="scientific">Ridgeia piscesae</name>
    <name type="common">Tubeworm</name>
    <dbReference type="NCBI Taxonomy" id="27915"/>
    <lineage>
        <taxon>Eukaryota</taxon>
        <taxon>Metazoa</taxon>
        <taxon>Spiralia</taxon>
        <taxon>Lophotrochozoa</taxon>
        <taxon>Annelida</taxon>
        <taxon>Polychaeta</taxon>
        <taxon>Sedentaria</taxon>
        <taxon>Canalipalpata</taxon>
        <taxon>Sabellida</taxon>
        <taxon>Siboglinidae</taxon>
        <taxon>Ridgeia</taxon>
    </lineage>
</organism>
<dbReference type="InterPro" id="IPR051019">
    <property type="entry name" value="VLCFA-Steroid_DH"/>
</dbReference>
<comment type="subcellular location">
    <subcellularLocation>
        <location evidence="1">Endoplasmic reticulum</location>
    </subcellularLocation>
</comment>
<dbReference type="CDD" id="cd05356">
    <property type="entry name" value="17beta-HSD1_like_SDR_c"/>
    <property type="match status" value="1"/>
</dbReference>
<reference evidence="6" key="1">
    <citation type="journal article" date="2023" name="Mol. Biol. Evol.">
        <title>Third-Generation Sequencing Reveals the Adaptive Role of the Epigenome in Three Deep-Sea Polychaetes.</title>
        <authorList>
            <person name="Perez M."/>
            <person name="Aroh O."/>
            <person name="Sun Y."/>
            <person name="Lan Y."/>
            <person name="Juniper S.K."/>
            <person name="Young C.R."/>
            <person name="Angers B."/>
            <person name="Qian P.Y."/>
        </authorList>
    </citation>
    <scope>NUCLEOTIDE SEQUENCE</scope>
    <source>
        <strain evidence="6">R07B-5</strain>
    </source>
</reference>
<evidence type="ECO:0000256" key="2">
    <source>
        <dbReference type="ARBA" id="ARBA00006484"/>
    </source>
</evidence>
<name>A0AAD9NJZ0_RIDPI</name>
<dbReference type="Gene3D" id="3.40.50.720">
    <property type="entry name" value="NAD(P)-binding Rossmann-like Domain"/>
    <property type="match status" value="1"/>
</dbReference>
<dbReference type="PROSITE" id="PS00061">
    <property type="entry name" value="ADH_SHORT"/>
    <property type="match status" value="1"/>
</dbReference>
<evidence type="ECO:0000256" key="4">
    <source>
        <dbReference type="ARBA" id="ARBA00023002"/>
    </source>
</evidence>
<dbReference type="PANTHER" id="PTHR43899:SF13">
    <property type="entry name" value="RH59310P"/>
    <property type="match status" value="1"/>
</dbReference>
<keyword evidence="3" id="KW-0521">NADP</keyword>
<dbReference type="PIRSF" id="PIRSF000126">
    <property type="entry name" value="11-beta-HSD1"/>
    <property type="match status" value="1"/>
</dbReference>
<evidence type="ECO:0000256" key="5">
    <source>
        <dbReference type="RuleBase" id="RU000363"/>
    </source>
</evidence>
<keyword evidence="7" id="KW-1185">Reference proteome</keyword>